<gene>
    <name evidence="3" type="ORF">ERJ67_09040</name>
</gene>
<reference evidence="3 4" key="1">
    <citation type="journal article" date="2019" name="mSystems">
        <title>Life at home and on the roam: Genomic adaptions reflect the dual lifestyle of an intracellular, facultative symbiont.</title>
        <authorList>
            <person name="Burgsdorf I."/>
        </authorList>
    </citation>
    <scope>NUCLEOTIDE SEQUENCE [LARGE SCALE GENOMIC DNA]</scope>
    <source>
        <strain evidence="3">277cV</strain>
    </source>
</reference>
<dbReference type="PANTHER" id="PTHR42182">
    <property type="entry name" value="SLL0359 PROTEIN"/>
    <property type="match status" value="1"/>
</dbReference>
<dbReference type="PANTHER" id="PTHR42182:SF1">
    <property type="entry name" value="SLL0359 PROTEIN"/>
    <property type="match status" value="1"/>
</dbReference>
<dbReference type="GO" id="GO:0000976">
    <property type="term" value="F:transcription cis-regulatory region binding"/>
    <property type="evidence" value="ECO:0007669"/>
    <property type="project" value="TreeGrafter"/>
</dbReference>
<dbReference type="Pfam" id="PF14250">
    <property type="entry name" value="AbrB-like"/>
    <property type="match status" value="1"/>
</dbReference>
<dbReference type="InterPro" id="IPR007159">
    <property type="entry name" value="SpoVT-AbrB_dom"/>
</dbReference>
<keyword evidence="1" id="KW-0238">DNA-binding</keyword>
<sequence length="125" mass="13665">MALKGAELLAKVREMSDATKTDLVTACGYVTTRRSGRRQVNFTTFYEALLQAKGLSIGEAVGKGGRKLSYLAKVQGNGNLLIGRAYTEKLDLKPGDEFIIKLGRRQIRLVPVGAEDDMGTEEQET</sequence>
<dbReference type="GO" id="GO:0001217">
    <property type="term" value="F:DNA-binding transcription repressor activity"/>
    <property type="evidence" value="ECO:0007669"/>
    <property type="project" value="TreeGrafter"/>
</dbReference>
<dbReference type="InterPro" id="IPR027360">
    <property type="entry name" value="AbrB-like"/>
</dbReference>
<evidence type="ECO:0000256" key="1">
    <source>
        <dbReference type="PROSITE-ProRule" id="PRU01076"/>
    </source>
</evidence>
<protein>
    <submittedName>
        <fullName evidence="3">AbrB family transcriptional regulator</fullName>
    </submittedName>
</protein>
<organism evidence="3 4">
    <name type="scientific">Aphanocapsa feldmannii 277cV</name>
    <dbReference type="NCBI Taxonomy" id="2507553"/>
    <lineage>
        <taxon>Bacteria</taxon>
        <taxon>Bacillati</taxon>
        <taxon>Cyanobacteriota</taxon>
        <taxon>Cyanophyceae</taxon>
        <taxon>Oscillatoriophycideae</taxon>
        <taxon>Chroococcales</taxon>
        <taxon>Microcystaceae</taxon>
        <taxon>Aphanocapsa</taxon>
    </lineage>
</organism>
<dbReference type="PROSITE" id="PS51740">
    <property type="entry name" value="SPOVT_ABRB"/>
    <property type="match status" value="1"/>
</dbReference>
<proteinExistence type="predicted"/>
<evidence type="ECO:0000313" key="3">
    <source>
        <dbReference type="EMBL" id="TGG90861.1"/>
    </source>
</evidence>
<name>A0A524RLB5_9CHRO</name>
<evidence type="ECO:0000313" key="4">
    <source>
        <dbReference type="Proteomes" id="UP000317990"/>
    </source>
</evidence>
<comment type="caution">
    <text evidence="3">The sequence shown here is derived from an EMBL/GenBank/DDBJ whole genome shotgun (WGS) entry which is preliminary data.</text>
</comment>
<feature type="domain" description="SpoVT-AbrB" evidence="2">
    <location>
        <begin position="69"/>
        <end position="114"/>
    </location>
</feature>
<evidence type="ECO:0000259" key="2">
    <source>
        <dbReference type="PROSITE" id="PS51740"/>
    </source>
</evidence>
<accession>A0A524RLB5</accession>
<dbReference type="Proteomes" id="UP000317990">
    <property type="component" value="Unassembled WGS sequence"/>
</dbReference>
<dbReference type="GO" id="GO:0032993">
    <property type="term" value="C:protein-DNA complex"/>
    <property type="evidence" value="ECO:0007669"/>
    <property type="project" value="TreeGrafter"/>
</dbReference>
<dbReference type="EMBL" id="SRMO01000084">
    <property type="protein sequence ID" value="TGG90861.1"/>
    <property type="molecule type" value="Genomic_DNA"/>
</dbReference>
<dbReference type="AlphaFoldDB" id="A0A524RLB5"/>